<feature type="transmembrane region" description="Helical" evidence="2">
    <location>
        <begin position="337"/>
        <end position="357"/>
    </location>
</feature>
<evidence type="ECO:0000256" key="2">
    <source>
        <dbReference type="SAM" id="Phobius"/>
    </source>
</evidence>
<dbReference type="Proteomes" id="UP000290189">
    <property type="component" value="Unassembled WGS sequence"/>
</dbReference>
<feature type="transmembrane region" description="Helical" evidence="2">
    <location>
        <begin position="286"/>
        <end position="301"/>
    </location>
</feature>
<protein>
    <submittedName>
        <fullName evidence="3">Uncharacterized protein</fullName>
    </submittedName>
</protein>
<evidence type="ECO:0000313" key="3">
    <source>
        <dbReference type="EMBL" id="CEO95933.1"/>
    </source>
</evidence>
<dbReference type="AlphaFoldDB" id="A0A0G4IL86"/>
<name>A0A0G4IL86_PLABS</name>
<feature type="region of interest" description="Disordered" evidence="1">
    <location>
        <begin position="235"/>
        <end position="283"/>
    </location>
</feature>
<keyword evidence="2" id="KW-0812">Transmembrane</keyword>
<accession>A0A0G4IL86</accession>
<dbReference type="Proteomes" id="UP000039324">
    <property type="component" value="Unassembled WGS sequence"/>
</dbReference>
<organism evidence="3 5">
    <name type="scientific">Plasmodiophora brassicae</name>
    <name type="common">Clubroot disease agent</name>
    <dbReference type="NCBI Taxonomy" id="37360"/>
    <lineage>
        <taxon>Eukaryota</taxon>
        <taxon>Sar</taxon>
        <taxon>Rhizaria</taxon>
        <taxon>Endomyxa</taxon>
        <taxon>Phytomyxea</taxon>
        <taxon>Plasmodiophorida</taxon>
        <taxon>Plasmodiophoridae</taxon>
        <taxon>Plasmodiophora</taxon>
    </lineage>
</organism>
<reference evidence="4 6" key="2">
    <citation type="submission" date="2018-03" db="EMBL/GenBank/DDBJ databases">
        <authorList>
            <person name="Fogelqvist J."/>
        </authorList>
    </citation>
    <scope>NUCLEOTIDE SEQUENCE [LARGE SCALE GENOMIC DNA]</scope>
</reference>
<geneLocation type="mitochondrion" evidence="4"/>
<feature type="transmembrane region" description="Helical" evidence="2">
    <location>
        <begin position="390"/>
        <end position="414"/>
    </location>
</feature>
<keyword evidence="2" id="KW-1133">Transmembrane helix</keyword>
<evidence type="ECO:0000313" key="5">
    <source>
        <dbReference type="Proteomes" id="UP000039324"/>
    </source>
</evidence>
<evidence type="ECO:0000313" key="4">
    <source>
        <dbReference type="EMBL" id="SPQ93517.1"/>
    </source>
</evidence>
<dbReference type="EMBL" id="CDSF01000046">
    <property type="protein sequence ID" value="CEO95933.1"/>
    <property type="molecule type" value="Genomic_DNA"/>
</dbReference>
<evidence type="ECO:0000313" key="6">
    <source>
        <dbReference type="Proteomes" id="UP000290189"/>
    </source>
</evidence>
<proteinExistence type="predicted"/>
<keyword evidence="5" id="KW-1185">Reference proteome</keyword>
<sequence>MIRQSGNCHPWLAEDGAVVTSPMLSAIVLVLLAGVSTRSAWAAADDATGLTGTTALLTRRLIEKSAEMGLVVEPDHPHEFVACLVDTIERTMLWTIACRFPDFIGKLDSRWCIFRMVDTLVQDVLERHFPGRYRLRSGPGRRLTYMKKRLASYFSLNPDDVRSIQTSRQLWVTAYKESYKRLQDRTGSSVSPGDALRELAEFINATMVADWKAGQVRRAVRRQARFAASVANCSQPLQSNETTRNTSTSNTSTSNTPTRNTSTSNSPTRNTSTRNTSHPITSRRRWTVPALALGVGYLVVLRKRGPRLSSRALHRSNAEVPLVPMPVRTPPSRYRRLIPIASLLIGVSAVPSLSYLLGRKRTQPTSTVANERMAEDPAGGALSSGSHAPIGVIVGIAGGTLVLLAAIAVVILRIRRVRQTKLMIERGLGYLDDGCFQGDATQWTSMVRGGFVGGVGGLATRSVQISYSDDSD</sequence>
<dbReference type="EMBL" id="OVEO01000001">
    <property type="protein sequence ID" value="SPQ93517.1"/>
    <property type="molecule type" value="Genomic_DNA"/>
</dbReference>
<feature type="compositionally biased region" description="Low complexity" evidence="1">
    <location>
        <begin position="242"/>
        <end position="277"/>
    </location>
</feature>
<gene>
    <name evidence="3" type="ORF">PBRA_004623</name>
    <name evidence="4" type="ORF">PLBR_LOCUS732</name>
</gene>
<evidence type="ECO:0000256" key="1">
    <source>
        <dbReference type="SAM" id="MobiDB-lite"/>
    </source>
</evidence>
<keyword evidence="2" id="KW-0472">Membrane</keyword>
<reference evidence="3 5" key="1">
    <citation type="submission" date="2015-02" db="EMBL/GenBank/DDBJ databases">
        <authorList>
            <person name="Chooi Y.-H."/>
        </authorList>
    </citation>
    <scope>NUCLEOTIDE SEQUENCE [LARGE SCALE GENOMIC DNA]</scope>
    <source>
        <strain evidence="3">E3</strain>
    </source>
</reference>
<keyword evidence="4" id="KW-0496">Mitochondrion</keyword>